<gene>
    <name evidence="1" type="ORF">FisN_17Hu054</name>
</gene>
<evidence type="ECO:0000313" key="1">
    <source>
        <dbReference type="EMBL" id="GAX13125.1"/>
    </source>
</evidence>
<reference evidence="1 2" key="1">
    <citation type="journal article" date="2015" name="Plant Cell">
        <title>Oil accumulation by the oleaginous diatom Fistulifera solaris as revealed by the genome and transcriptome.</title>
        <authorList>
            <person name="Tanaka T."/>
            <person name="Maeda Y."/>
            <person name="Veluchamy A."/>
            <person name="Tanaka M."/>
            <person name="Abida H."/>
            <person name="Marechal E."/>
            <person name="Bowler C."/>
            <person name="Muto M."/>
            <person name="Sunaga Y."/>
            <person name="Tanaka M."/>
            <person name="Yoshino T."/>
            <person name="Taniguchi T."/>
            <person name="Fukuda Y."/>
            <person name="Nemoto M."/>
            <person name="Matsumoto M."/>
            <person name="Wong P.S."/>
            <person name="Aburatani S."/>
            <person name="Fujibuchi W."/>
        </authorList>
    </citation>
    <scope>NUCLEOTIDE SEQUENCE [LARGE SCALE GENOMIC DNA]</scope>
    <source>
        <strain evidence="1 2">JPCC DA0580</strain>
    </source>
</reference>
<name>A0A1Z5JGJ0_FISSO</name>
<accession>A0A1Z5JGJ0</accession>
<evidence type="ECO:0000313" key="2">
    <source>
        <dbReference type="Proteomes" id="UP000198406"/>
    </source>
</evidence>
<protein>
    <submittedName>
        <fullName evidence="1">Uncharacterized protein</fullName>
    </submittedName>
</protein>
<dbReference type="InParanoid" id="A0A1Z5JGJ0"/>
<dbReference type="Proteomes" id="UP000198406">
    <property type="component" value="Unassembled WGS sequence"/>
</dbReference>
<dbReference type="AlphaFoldDB" id="A0A1Z5JGJ0"/>
<sequence>MNEPGPLLQLIPRDRLSRQQKALLPRERSLPIYKLLREPTDHNEFDWKNLGTLAIWRENRTVIFVSDEIFEPMNQRHVSFLLHNVGRDLCFLHCAIYGQTSAAIAQTATFFWSLEHSVETKYALRIDEGRNFDFGAFRLPQLASILDSNQERHYAIPTGVLNAEQSVFVATRPYSLRLELVGDGFAFKDDGVAFIEALE</sequence>
<proteinExistence type="predicted"/>
<comment type="caution">
    <text evidence="1">The sequence shown here is derived from an EMBL/GenBank/DDBJ whole genome shotgun (WGS) entry which is preliminary data.</text>
</comment>
<dbReference type="EMBL" id="BDSP01000061">
    <property type="protein sequence ID" value="GAX13125.1"/>
    <property type="molecule type" value="Genomic_DNA"/>
</dbReference>
<keyword evidence="2" id="KW-1185">Reference proteome</keyword>
<organism evidence="1 2">
    <name type="scientific">Fistulifera solaris</name>
    <name type="common">Oleaginous diatom</name>
    <dbReference type="NCBI Taxonomy" id="1519565"/>
    <lineage>
        <taxon>Eukaryota</taxon>
        <taxon>Sar</taxon>
        <taxon>Stramenopiles</taxon>
        <taxon>Ochrophyta</taxon>
        <taxon>Bacillariophyta</taxon>
        <taxon>Bacillariophyceae</taxon>
        <taxon>Bacillariophycidae</taxon>
        <taxon>Naviculales</taxon>
        <taxon>Naviculaceae</taxon>
        <taxon>Fistulifera</taxon>
    </lineage>
</organism>